<keyword evidence="4" id="KW-0472">Membrane</keyword>
<sequence length="1917" mass="212301">MNAVDVEQAVSVPLPLSPPAGGSATIYFAVPEPSNAESVEEPVTSSQTEDVPEERGETEETQVKANVEVVQEAAKDVETSASSPTATAHDEAASIPPTPPAKPEVLPEVRSPPPRHDSLTPASVTSPRASTQPLPDQAGGRRANAHVLAQGPPSRPSSVASHRRSLTISKGKTVSAVLVSSALETIAASREAKRSQPLRESVQRALEMVKRGEGGDRPREIFEPLRLACETRNEKLMIASLDCISKLISYSFFVEATDDLSQGLPSPPPSPGPGARPSTSSATHPPGGTLVDLVVHTITSCHSESAPETVSLQIVKALLALVLSSTILVHQSSLLKAVRTVYNVFLLSVDPINQTVAQGGLAQMVNHVFARCKIESGSLSRSTTSATLSSQTGSGRRRSLAPNSPMRLATPLSPPASEGSAIVDIAEPAPNHVNENHARAEQTAATPQSETVDLPANGQVGEEGPTTPATASYQQETPEASETVHSETIDEEHEPHMFEMTANDLFIKDAFLVFRALCKLTMKALNPESERDLKSHAMRSKLLSLHLVLTILNNHMSLVVSPNAIIYSNSSNDSNTFVHAINQYLCLCLSRNAVSPVPQVFEISVEIFWKVISGMRTKLKKEIEVLLHEIFIPILEMKTSTLKQKAVIMNMVQRLCQDPQALVEIYLNYDCDSEAVDNIYEHFINIISKLATAPISHIPPKSTDPTSPGLPPTTKGHLGSVPPALNTNALSVPGSLDTSVLGISESQLRKQSLECLVAVLKSLVAWGTTSANHIETPGDKEQTHTQSGDDTRVETVTPDHSVDKLSMVGSVTDSSRLPTPEQVTDDPTKFESAKQRKTTLLEGIKKFNFKPKRGIVFFLETGFIPSKSPQAIARFLLETDGLSKAMIGEYLGEADEENVTIMHAFVDILDFRGTEFVDALRMFLQAFRLPGESQKIDRFMLKFAERYIAGNPQTIFANADTAYILAYSTIMLNTDAHNPQVKNRMTKADFLKNNRGINDGRDLPEELLGSIFDEIVSNEIRMKDEVEAAPVAIAPAPGFANALANVGRDLQKEAYMTQSNNMANKTEALFRTLMRSQRKGSNSGDQFFSASHFVHVKPMFEVAWIPVLAGLSGPLQSTDDLEVVELCLDGFKAAIRIVCFFDMELERNAFVTTLAKFTFLNNLGEMKTKNMEAIKALLDVAVTEGSNLKSSWREVLTCVSQLEHMQLISSGVEVPEGKKGRARKVPTEELANESRSTHITVAADMVFSLSHYLSGTAIVDFVRALCDVSWEEIQSSGMSQHPRLFSLQKLVEISYYNMNRIRLEWSNLWDILGEHFNQVCCHSNPHVGFFALDALRQLAMRFLEKEELPHFKFQKDFLRPFEYTMVHNSNPEVRDMVLQCLQQMIHSRVANMRSGWRTMFGVFSSAAKVPTERIVSSAFEIVTRLNKEHFSSIVRHGAFADLTVCITDFCKVTKYQKISLLAIAMLRGVIPVMLECPECSLNAAAIERAEPTDDPMIKFWFPTLFGFYDVIMNGEDLEVRRLALDSLFSTLKSYGSTFPVEFWDTVCQELLFPIFAVLKSSQDLTRFSTQEDMSVWLSSTMIQALRNLIDLYTFYFETLERFLDGLLDLLCVCICQENDTLARIGTSCLQQLLESNIKKLSASRWDRVATTFVKLFRTTTPHQLFDESLRIEIDGSSPDLQDGSEANGQTIVPAPLSAGDQSKPGRQVSPGERQRIFKQIIVKCVLQLLLIETTNDLLRNDEVYNTIPPEHLLRLMGVLDHSYQFARAFNEDKELRTGLWKVGFMKHLPNLLKQESSSAATLVHILLQMYYDPRPEHQAARPQVADRLLPLGLGVLQDFIKLRMDGQAKNIAAWTPVVAEILQGFVKFDEKAFARYLPAIYPLATELLSREMAPEIRQNLRDYFVRVGYLQGIMERS</sequence>
<feature type="region of interest" description="Disordered" evidence="6">
    <location>
        <begin position="380"/>
        <end position="419"/>
    </location>
</feature>
<feature type="compositionally biased region" description="Polar residues" evidence="6">
    <location>
        <begin position="156"/>
        <end position="166"/>
    </location>
</feature>
<dbReference type="GO" id="GO:0005085">
    <property type="term" value="F:guanyl-nucleotide exchange factor activity"/>
    <property type="evidence" value="ECO:0007669"/>
    <property type="project" value="InterPro"/>
</dbReference>
<feature type="compositionally biased region" description="Pro residues" evidence="6">
    <location>
        <begin position="265"/>
        <end position="274"/>
    </location>
</feature>
<accession>A0A0C3S1V3</accession>
<dbReference type="Pfam" id="PF01369">
    <property type="entry name" value="Sec7"/>
    <property type="match status" value="1"/>
</dbReference>
<keyword evidence="9" id="KW-1185">Reference proteome</keyword>
<feature type="compositionally biased region" description="Basic and acidic residues" evidence="6">
    <location>
        <begin position="776"/>
        <end position="793"/>
    </location>
</feature>
<feature type="compositionally biased region" description="Polar residues" evidence="6">
    <location>
        <begin position="467"/>
        <end position="480"/>
    </location>
</feature>
<feature type="compositionally biased region" description="Low complexity" evidence="6">
    <location>
        <begin position="380"/>
        <end position="394"/>
    </location>
</feature>
<dbReference type="Pfam" id="PF12783">
    <property type="entry name" value="Sec7-like_HUS"/>
    <property type="match status" value="1"/>
</dbReference>
<dbReference type="Pfam" id="PF20252">
    <property type="entry name" value="BIG2_C"/>
    <property type="match status" value="1"/>
</dbReference>
<reference evidence="8 9" key="1">
    <citation type="journal article" date="2014" name="PLoS Genet.">
        <title>Analysis of the Phlebiopsis gigantea genome, transcriptome and secretome provides insight into its pioneer colonization strategies of wood.</title>
        <authorList>
            <person name="Hori C."/>
            <person name="Ishida T."/>
            <person name="Igarashi K."/>
            <person name="Samejima M."/>
            <person name="Suzuki H."/>
            <person name="Master E."/>
            <person name="Ferreira P."/>
            <person name="Ruiz-Duenas F.J."/>
            <person name="Held B."/>
            <person name="Canessa P."/>
            <person name="Larrondo L.F."/>
            <person name="Schmoll M."/>
            <person name="Druzhinina I.S."/>
            <person name="Kubicek C.P."/>
            <person name="Gaskell J.A."/>
            <person name="Kersten P."/>
            <person name="St John F."/>
            <person name="Glasner J."/>
            <person name="Sabat G."/>
            <person name="Splinter BonDurant S."/>
            <person name="Syed K."/>
            <person name="Yadav J."/>
            <person name="Mgbeahuruike A.C."/>
            <person name="Kovalchuk A."/>
            <person name="Asiegbu F.O."/>
            <person name="Lackner G."/>
            <person name="Hoffmeister D."/>
            <person name="Rencoret J."/>
            <person name="Gutierrez A."/>
            <person name="Sun H."/>
            <person name="Lindquist E."/>
            <person name="Barry K."/>
            <person name="Riley R."/>
            <person name="Grigoriev I.V."/>
            <person name="Henrissat B."/>
            <person name="Kues U."/>
            <person name="Berka R.M."/>
            <person name="Martinez A.T."/>
            <person name="Covert S.F."/>
            <person name="Blanchette R.A."/>
            <person name="Cullen D."/>
        </authorList>
    </citation>
    <scope>NUCLEOTIDE SEQUENCE [LARGE SCALE GENOMIC DNA]</scope>
    <source>
        <strain evidence="8 9">11061_1 CR5-6</strain>
    </source>
</reference>
<dbReference type="PANTHER" id="PTHR10663:SF375">
    <property type="entry name" value="LD29171P"/>
    <property type="match status" value="1"/>
</dbReference>
<evidence type="ECO:0000313" key="9">
    <source>
        <dbReference type="Proteomes" id="UP000053257"/>
    </source>
</evidence>
<evidence type="ECO:0000256" key="3">
    <source>
        <dbReference type="ARBA" id="ARBA00022927"/>
    </source>
</evidence>
<dbReference type="InterPro" id="IPR032691">
    <property type="entry name" value="Mon2/Sec7/BIG1-like_HUS"/>
</dbReference>
<dbReference type="HOGENOM" id="CLU_000691_1_1_1"/>
<dbReference type="InterPro" id="IPR016024">
    <property type="entry name" value="ARM-type_fold"/>
</dbReference>
<keyword evidence="1" id="KW-0813">Transport</keyword>
<dbReference type="Proteomes" id="UP000053257">
    <property type="component" value="Unassembled WGS sequence"/>
</dbReference>
<dbReference type="CDD" id="cd00171">
    <property type="entry name" value="Sec7"/>
    <property type="match status" value="1"/>
</dbReference>
<feature type="region of interest" description="Disordered" evidence="6">
    <location>
        <begin position="1676"/>
        <end position="1711"/>
    </location>
</feature>
<dbReference type="InterPro" id="IPR035999">
    <property type="entry name" value="Sec7_dom_sf"/>
</dbReference>
<evidence type="ECO:0000256" key="1">
    <source>
        <dbReference type="ARBA" id="ARBA00022448"/>
    </source>
</evidence>
<organism evidence="8 9">
    <name type="scientific">Phlebiopsis gigantea (strain 11061_1 CR5-6)</name>
    <name type="common">White-rot fungus</name>
    <name type="synonym">Peniophora gigantea</name>
    <dbReference type="NCBI Taxonomy" id="745531"/>
    <lineage>
        <taxon>Eukaryota</taxon>
        <taxon>Fungi</taxon>
        <taxon>Dikarya</taxon>
        <taxon>Basidiomycota</taxon>
        <taxon>Agaricomycotina</taxon>
        <taxon>Agaricomycetes</taxon>
        <taxon>Polyporales</taxon>
        <taxon>Phanerochaetaceae</taxon>
        <taxon>Phlebiopsis</taxon>
    </lineage>
</organism>
<name>A0A0C3S1V3_PHLG1</name>
<evidence type="ECO:0000256" key="2">
    <source>
        <dbReference type="ARBA" id="ARBA00022490"/>
    </source>
</evidence>
<feature type="region of interest" description="Disordered" evidence="6">
    <location>
        <begin position="437"/>
        <end position="486"/>
    </location>
</feature>
<proteinExistence type="predicted"/>
<dbReference type="OrthoDB" id="18431at2759"/>
<feature type="domain" description="SEC7" evidence="7">
    <location>
        <begin position="829"/>
        <end position="1018"/>
    </location>
</feature>
<dbReference type="Gene3D" id="1.10.220.20">
    <property type="match status" value="1"/>
</dbReference>
<dbReference type="Gene3D" id="1.10.1000.11">
    <property type="entry name" value="Arf Nucleotide-binding Site Opener,domain 2"/>
    <property type="match status" value="1"/>
</dbReference>
<evidence type="ECO:0000313" key="8">
    <source>
        <dbReference type="EMBL" id="KIP09166.1"/>
    </source>
</evidence>
<evidence type="ECO:0000256" key="4">
    <source>
        <dbReference type="ARBA" id="ARBA00023136"/>
    </source>
</evidence>
<feature type="compositionally biased region" description="Polar residues" evidence="6">
    <location>
        <begin position="120"/>
        <end position="134"/>
    </location>
</feature>
<dbReference type="InterPro" id="IPR046455">
    <property type="entry name" value="Sec7/BIG1-like_C"/>
</dbReference>
<evidence type="ECO:0000259" key="7">
    <source>
        <dbReference type="PROSITE" id="PS50190"/>
    </source>
</evidence>
<feature type="region of interest" description="Disordered" evidence="6">
    <location>
        <begin position="261"/>
        <end position="286"/>
    </location>
</feature>
<dbReference type="FunFam" id="1.10.220.20:FF:000002">
    <property type="entry name" value="Brefeldin A-inhibited guanine nucleotide-exchange protein 1"/>
    <property type="match status" value="1"/>
</dbReference>
<feature type="region of interest" description="Disordered" evidence="6">
    <location>
        <begin position="698"/>
        <end position="717"/>
    </location>
</feature>
<dbReference type="SMART" id="SM00222">
    <property type="entry name" value="Sec7"/>
    <property type="match status" value="1"/>
</dbReference>
<dbReference type="GO" id="GO:0030663">
    <property type="term" value="C:COPI-coated vesicle membrane"/>
    <property type="evidence" value="ECO:0007669"/>
    <property type="project" value="UniProtKB-SubCell"/>
</dbReference>
<dbReference type="Pfam" id="PF16213">
    <property type="entry name" value="DCB"/>
    <property type="match status" value="1"/>
</dbReference>
<keyword evidence="2" id="KW-0963">Cytoplasm</keyword>
<dbReference type="Pfam" id="PF09324">
    <property type="entry name" value="Sec7-like_HDS"/>
    <property type="match status" value="1"/>
</dbReference>
<dbReference type="SUPFAM" id="SSF48371">
    <property type="entry name" value="ARM repeat"/>
    <property type="match status" value="2"/>
</dbReference>
<gene>
    <name evidence="8" type="ORF">PHLGIDRAFT_116574</name>
</gene>
<dbReference type="PANTHER" id="PTHR10663">
    <property type="entry name" value="GUANYL-NUCLEOTIDE EXCHANGE FACTOR"/>
    <property type="match status" value="1"/>
</dbReference>
<dbReference type="InterPro" id="IPR023394">
    <property type="entry name" value="Sec7_C_sf"/>
</dbReference>
<dbReference type="PROSITE" id="PS50190">
    <property type="entry name" value="SEC7"/>
    <property type="match status" value="1"/>
</dbReference>
<comment type="subcellular location">
    <subcellularLocation>
        <location evidence="5">Cytoplasmic vesicle</location>
        <location evidence="5">COPI-coated vesicle membrane</location>
    </subcellularLocation>
</comment>
<dbReference type="InterPro" id="IPR032629">
    <property type="entry name" value="DCB_dom"/>
</dbReference>
<evidence type="ECO:0000256" key="5">
    <source>
        <dbReference type="ARBA" id="ARBA00060451"/>
    </source>
</evidence>
<feature type="region of interest" description="Disordered" evidence="6">
    <location>
        <begin position="772"/>
        <end position="795"/>
    </location>
</feature>
<keyword evidence="3" id="KW-0653">Protein transport</keyword>
<feature type="compositionally biased region" description="Acidic residues" evidence="6">
    <location>
        <begin position="50"/>
        <end position="60"/>
    </location>
</feature>
<dbReference type="GO" id="GO:0032012">
    <property type="term" value="P:regulation of ARF protein signal transduction"/>
    <property type="evidence" value="ECO:0007669"/>
    <property type="project" value="InterPro"/>
</dbReference>
<dbReference type="EMBL" id="KN840469">
    <property type="protein sequence ID" value="KIP09166.1"/>
    <property type="molecule type" value="Genomic_DNA"/>
</dbReference>
<feature type="region of interest" description="Disordered" evidence="6">
    <location>
        <begin position="29"/>
        <end position="166"/>
    </location>
</feature>
<dbReference type="SUPFAM" id="SSF48425">
    <property type="entry name" value="Sec7 domain"/>
    <property type="match status" value="1"/>
</dbReference>
<protein>
    <recommendedName>
        <fullName evidence="7">SEC7 domain-containing protein</fullName>
    </recommendedName>
</protein>
<dbReference type="GO" id="GO:0015031">
    <property type="term" value="P:protein transport"/>
    <property type="evidence" value="ECO:0007669"/>
    <property type="project" value="UniProtKB-KW"/>
</dbReference>
<evidence type="ECO:0000256" key="6">
    <source>
        <dbReference type="SAM" id="MobiDB-lite"/>
    </source>
</evidence>
<dbReference type="STRING" id="745531.A0A0C3S1V3"/>
<dbReference type="InterPro" id="IPR000904">
    <property type="entry name" value="Sec7_dom"/>
</dbReference>
<dbReference type="InterPro" id="IPR015403">
    <property type="entry name" value="Mon2/Sec7/BIG1-like_HDS"/>
</dbReference>
<dbReference type="FunFam" id="1.10.1000.11:FF:000003">
    <property type="entry name" value="Brefeldin A-inhibited guanine nucleotide-exchange protein 1"/>
    <property type="match status" value="1"/>
</dbReference>